<evidence type="ECO:0000259" key="2">
    <source>
        <dbReference type="Pfam" id="PF24758"/>
    </source>
</evidence>
<dbReference type="AlphaFoldDB" id="A0A6D2L9I2"/>
<accession>A0A6D2L9I2</accession>
<proteinExistence type="predicted"/>
<comment type="caution">
    <text evidence="3">The sequence shown here is derived from an EMBL/GenBank/DDBJ whole genome shotgun (WGS) entry which is preliminary data.</text>
</comment>
<dbReference type="Pfam" id="PF08387">
    <property type="entry name" value="FBD"/>
    <property type="match status" value="1"/>
</dbReference>
<dbReference type="InterPro" id="IPR006566">
    <property type="entry name" value="FBD"/>
</dbReference>
<gene>
    <name evidence="3" type="ORF">MERR_LOCUS49807</name>
</gene>
<evidence type="ECO:0000259" key="1">
    <source>
        <dbReference type="Pfam" id="PF08387"/>
    </source>
</evidence>
<organism evidence="3 4">
    <name type="scientific">Microthlaspi erraticum</name>
    <dbReference type="NCBI Taxonomy" id="1685480"/>
    <lineage>
        <taxon>Eukaryota</taxon>
        <taxon>Viridiplantae</taxon>
        <taxon>Streptophyta</taxon>
        <taxon>Embryophyta</taxon>
        <taxon>Tracheophyta</taxon>
        <taxon>Spermatophyta</taxon>
        <taxon>Magnoliopsida</taxon>
        <taxon>eudicotyledons</taxon>
        <taxon>Gunneridae</taxon>
        <taxon>Pentapetalae</taxon>
        <taxon>rosids</taxon>
        <taxon>malvids</taxon>
        <taxon>Brassicales</taxon>
        <taxon>Brassicaceae</taxon>
        <taxon>Coluteocarpeae</taxon>
        <taxon>Microthlaspi</taxon>
    </lineage>
</organism>
<dbReference type="OrthoDB" id="612216at2759"/>
<dbReference type="Proteomes" id="UP000467841">
    <property type="component" value="Unassembled WGS sequence"/>
</dbReference>
<name>A0A6D2L9I2_9BRAS</name>
<evidence type="ECO:0000313" key="3">
    <source>
        <dbReference type="EMBL" id="CAA7062571.1"/>
    </source>
</evidence>
<evidence type="ECO:0000313" key="4">
    <source>
        <dbReference type="Proteomes" id="UP000467841"/>
    </source>
</evidence>
<dbReference type="Gene3D" id="3.80.10.10">
    <property type="entry name" value="Ribonuclease Inhibitor"/>
    <property type="match status" value="1"/>
</dbReference>
<dbReference type="InterPro" id="IPR055411">
    <property type="entry name" value="LRR_FXL15/At3g58940/PEG3-like"/>
</dbReference>
<dbReference type="EMBL" id="CACVBM020001940">
    <property type="protein sequence ID" value="CAA7062571.1"/>
    <property type="molecule type" value="Genomic_DNA"/>
</dbReference>
<feature type="domain" description="F-box/LRR-repeat protein 15/At3g58940/PEG3-like LRR" evidence="2">
    <location>
        <begin position="66"/>
        <end position="206"/>
    </location>
</feature>
<dbReference type="PANTHER" id="PTHR31900:SF34">
    <property type="entry name" value="EMB|CAB62440.1-RELATED"/>
    <property type="match status" value="1"/>
</dbReference>
<sequence>MVLSKRWQPLWKLVPKLVYDDEGYQNIVYGKFSRFVDRSLILHEAPIQALDFKLVQTSGAADIGIWTAIAVKRCVRELSIESSPSTTPVTLPRSLYTGCTTLVTLKLKSVTLVDVSSLPSFPTLKTLSLICVKYPGDEFVKSLLSNCHVLQDLEVERFDNDDVTVFTIVMPSLKSLHFIGDEEKDGEAGLVIDAPLVENMYIHNVVSGFSVIKNDMPKIVKARIVVSNSHPGTILGYITSVKRLRLCLFSTSKEVHPAGTDFQYLVNFHPIPDQTRPCWIEPSSIPECLLSSLETLKWEKYEGREE</sequence>
<keyword evidence="4" id="KW-1185">Reference proteome</keyword>
<dbReference type="PANTHER" id="PTHR31900">
    <property type="entry name" value="F-BOX/RNI SUPERFAMILY PROTEIN-RELATED"/>
    <property type="match status" value="1"/>
</dbReference>
<dbReference type="Pfam" id="PF24758">
    <property type="entry name" value="LRR_At5g56370"/>
    <property type="match status" value="1"/>
</dbReference>
<protein>
    <submittedName>
        <fullName evidence="3">Uncharacterized protein</fullName>
    </submittedName>
</protein>
<dbReference type="InterPro" id="IPR050232">
    <property type="entry name" value="FBL13/AtMIF1-like"/>
</dbReference>
<dbReference type="InterPro" id="IPR032675">
    <property type="entry name" value="LRR_dom_sf"/>
</dbReference>
<reference evidence="3" key="1">
    <citation type="submission" date="2020-01" db="EMBL/GenBank/DDBJ databases">
        <authorList>
            <person name="Mishra B."/>
        </authorList>
    </citation>
    <scope>NUCLEOTIDE SEQUENCE [LARGE SCALE GENOMIC DNA]</scope>
</reference>
<dbReference type="SUPFAM" id="SSF52047">
    <property type="entry name" value="RNI-like"/>
    <property type="match status" value="1"/>
</dbReference>
<feature type="domain" description="FBD" evidence="1">
    <location>
        <begin position="281"/>
        <end position="306"/>
    </location>
</feature>